<sequence>MAEQFGLDQFGRNGRAIDRHERSVGTLAHAVQGAGGHFLAGARFAAEQHRGRSRRDATQAVANPEHDLGLPDYPLHIGGVGTDLAAQDEILASQLRMLETALDRVERLGQRKRLEQEIRRAGTQRIDGRVEIGVGSHHHHVAGKAVLT</sequence>
<comment type="caution">
    <text evidence="1">The sequence shown here is derived from an EMBL/GenBank/DDBJ whole genome shotgun (WGS) entry which is preliminary data.</text>
</comment>
<gene>
    <name evidence="1" type="ORF">SDC9_167096</name>
</gene>
<organism evidence="1">
    <name type="scientific">bioreactor metagenome</name>
    <dbReference type="NCBI Taxonomy" id="1076179"/>
    <lineage>
        <taxon>unclassified sequences</taxon>
        <taxon>metagenomes</taxon>
        <taxon>ecological metagenomes</taxon>
    </lineage>
</organism>
<protein>
    <submittedName>
        <fullName evidence="1">Uncharacterized protein</fullName>
    </submittedName>
</protein>
<accession>A0A645G6K0</accession>
<evidence type="ECO:0000313" key="1">
    <source>
        <dbReference type="EMBL" id="MPN19724.1"/>
    </source>
</evidence>
<reference evidence="1" key="1">
    <citation type="submission" date="2019-08" db="EMBL/GenBank/DDBJ databases">
        <authorList>
            <person name="Kucharzyk K."/>
            <person name="Murdoch R.W."/>
            <person name="Higgins S."/>
            <person name="Loffler F."/>
        </authorList>
    </citation>
    <scope>NUCLEOTIDE SEQUENCE</scope>
</reference>
<dbReference type="EMBL" id="VSSQ01067331">
    <property type="protein sequence ID" value="MPN19724.1"/>
    <property type="molecule type" value="Genomic_DNA"/>
</dbReference>
<name>A0A645G6K0_9ZZZZ</name>
<dbReference type="AlphaFoldDB" id="A0A645G6K0"/>
<proteinExistence type="predicted"/>
<dbReference type="AntiFam" id="ANF00077">
    <property type="entry name" value="Shadow ORF (opposite AtoC)"/>
</dbReference>